<sequence>MELFASLVVPGENQSPNRLQSYLTPHEIDFDARMLFSSLSGARKQVTTGTHLSSEDSQNQPSPSHSFENTALGSGDHSYTRPTRHTLLGITKQSISSRFHSYLPNSSNRVRFNHISDSA</sequence>
<dbReference type="InParanoid" id="A0A067Q2K2"/>
<keyword evidence="3" id="KW-1185">Reference proteome</keyword>
<accession>A0A067Q2K2</accession>
<dbReference type="AlphaFoldDB" id="A0A067Q2K2"/>
<feature type="compositionally biased region" description="Polar residues" evidence="1">
    <location>
        <begin position="45"/>
        <end position="72"/>
    </location>
</feature>
<evidence type="ECO:0000313" key="2">
    <source>
        <dbReference type="EMBL" id="KDQ61209.1"/>
    </source>
</evidence>
<dbReference type="HOGENOM" id="CLU_2061837_0_0_1"/>
<evidence type="ECO:0000256" key="1">
    <source>
        <dbReference type="SAM" id="MobiDB-lite"/>
    </source>
</evidence>
<proteinExistence type="predicted"/>
<reference evidence="3" key="1">
    <citation type="journal article" date="2014" name="Proc. Natl. Acad. Sci. U.S.A.">
        <title>Extensive sampling of basidiomycete genomes demonstrates inadequacy of the white-rot/brown-rot paradigm for wood decay fungi.</title>
        <authorList>
            <person name="Riley R."/>
            <person name="Salamov A.A."/>
            <person name="Brown D.W."/>
            <person name="Nagy L.G."/>
            <person name="Floudas D."/>
            <person name="Held B.W."/>
            <person name="Levasseur A."/>
            <person name="Lombard V."/>
            <person name="Morin E."/>
            <person name="Otillar R."/>
            <person name="Lindquist E.A."/>
            <person name="Sun H."/>
            <person name="LaButti K.M."/>
            <person name="Schmutz J."/>
            <person name="Jabbour D."/>
            <person name="Luo H."/>
            <person name="Baker S.E."/>
            <person name="Pisabarro A.G."/>
            <person name="Walton J.D."/>
            <person name="Blanchette R.A."/>
            <person name="Henrissat B."/>
            <person name="Martin F."/>
            <person name="Cullen D."/>
            <person name="Hibbett D.S."/>
            <person name="Grigoriev I.V."/>
        </authorList>
    </citation>
    <scope>NUCLEOTIDE SEQUENCE [LARGE SCALE GENOMIC DNA]</scope>
    <source>
        <strain evidence="3">MUCL 33604</strain>
    </source>
</reference>
<protein>
    <submittedName>
        <fullName evidence="2">Uncharacterized protein</fullName>
    </submittedName>
</protein>
<feature type="region of interest" description="Disordered" evidence="1">
    <location>
        <begin position="45"/>
        <end position="86"/>
    </location>
</feature>
<dbReference type="Proteomes" id="UP000027265">
    <property type="component" value="Unassembled WGS sequence"/>
</dbReference>
<name>A0A067Q2K2_9AGAM</name>
<gene>
    <name evidence="2" type="ORF">JAAARDRAFT_575156</name>
</gene>
<dbReference type="EMBL" id="KL197713">
    <property type="protein sequence ID" value="KDQ61209.1"/>
    <property type="molecule type" value="Genomic_DNA"/>
</dbReference>
<organism evidence="2 3">
    <name type="scientific">Jaapia argillacea MUCL 33604</name>
    <dbReference type="NCBI Taxonomy" id="933084"/>
    <lineage>
        <taxon>Eukaryota</taxon>
        <taxon>Fungi</taxon>
        <taxon>Dikarya</taxon>
        <taxon>Basidiomycota</taxon>
        <taxon>Agaricomycotina</taxon>
        <taxon>Agaricomycetes</taxon>
        <taxon>Agaricomycetidae</taxon>
        <taxon>Jaapiales</taxon>
        <taxon>Jaapiaceae</taxon>
        <taxon>Jaapia</taxon>
    </lineage>
</organism>
<evidence type="ECO:0000313" key="3">
    <source>
        <dbReference type="Proteomes" id="UP000027265"/>
    </source>
</evidence>